<proteinExistence type="predicted"/>
<feature type="compositionally biased region" description="Low complexity" evidence="1">
    <location>
        <begin position="92"/>
        <end position="130"/>
    </location>
</feature>
<accession>A0ABV1ZT47</accession>
<sequence>MRAFTRIAATTALAGGLTVLGAGAALAASAEGPGEWSPHGTFEAVTVQALVDWIDGNASDPGKDADPVPADVPAEEAPEGAQGPTGPAGPNQGSPAQEAPAQEAPAQQAPGQGAPGQEAPGQQAPGTAAEDGAPGGATGPVRPQEDAPADADAPAQAPAGVVEAPSEATAEEAPADADAPAQAPAKPADAIGARP</sequence>
<name>A0ABV1ZT47_9ACTN</name>
<organism evidence="3 4">
    <name type="scientific">Nocardiopsis tropica</name>
    <dbReference type="NCBI Taxonomy" id="109330"/>
    <lineage>
        <taxon>Bacteria</taxon>
        <taxon>Bacillati</taxon>
        <taxon>Actinomycetota</taxon>
        <taxon>Actinomycetes</taxon>
        <taxon>Streptosporangiales</taxon>
        <taxon>Nocardiopsidaceae</taxon>
        <taxon>Nocardiopsis</taxon>
    </lineage>
</organism>
<feature type="signal peptide" evidence="2">
    <location>
        <begin position="1"/>
        <end position="27"/>
    </location>
</feature>
<feature type="compositionally biased region" description="Low complexity" evidence="1">
    <location>
        <begin position="150"/>
        <end position="168"/>
    </location>
</feature>
<protein>
    <submittedName>
        <fullName evidence="3">Uncharacterized protein</fullName>
    </submittedName>
</protein>
<feature type="chain" id="PRO_5046828858" evidence="2">
    <location>
        <begin position="28"/>
        <end position="195"/>
    </location>
</feature>
<feature type="compositionally biased region" description="Low complexity" evidence="1">
    <location>
        <begin position="176"/>
        <end position="195"/>
    </location>
</feature>
<comment type="caution">
    <text evidence="3">The sequence shown here is derived from an EMBL/GenBank/DDBJ whole genome shotgun (WGS) entry which is preliminary data.</text>
</comment>
<evidence type="ECO:0000256" key="1">
    <source>
        <dbReference type="SAM" id="MobiDB-lite"/>
    </source>
</evidence>
<reference evidence="3 4" key="1">
    <citation type="submission" date="2024-06" db="EMBL/GenBank/DDBJ databases">
        <authorList>
            <person name="Bataeva Y.V."/>
            <person name="Grigorian L.N."/>
            <person name="Solomentsev V.I."/>
        </authorList>
    </citation>
    <scope>NUCLEOTIDE SEQUENCE [LARGE SCALE GENOMIC DNA]</scope>
    <source>
        <strain evidence="4">SCPM-O-B-12605 (RCAM04882)</strain>
    </source>
</reference>
<evidence type="ECO:0000313" key="4">
    <source>
        <dbReference type="Proteomes" id="UP001432401"/>
    </source>
</evidence>
<keyword evidence="4" id="KW-1185">Reference proteome</keyword>
<feature type="region of interest" description="Disordered" evidence="1">
    <location>
        <begin position="55"/>
        <end position="195"/>
    </location>
</feature>
<evidence type="ECO:0000313" key="3">
    <source>
        <dbReference type="EMBL" id="MES0834275.1"/>
    </source>
</evidence>
<dbReference type="RefSeq" id="WP_352983404.1">
    <property type="nucleotide sequence ID" value="NZ_JBEQNA010000004.1"/>
</dbReference>
<dbReference type="Proteomes" id="UP001432401">
    <property type="component" value="Unassembled WGS sequence"/>
</dbReference>
<keyword evidence="2" id="KW-0732">Signal</keyword>
<evidence type="ECO:0000256" key="2">
    <source>
        <dbReference type="SAM" id="SignalP"/>
    </source>
</evidence>
<gene>
    <name evidence="3" type="ORF">ABUK86_10820</name>
</gene>
<dbReference type="EMBL" id="JBEQNB010000005">
    <property type="protein sequence ID" value="MES0834275.1"/>
    <property type="molecule type" value="Genomic_DNA"/>
</dbReference>